<dbReference type="GO" id="GO:0005524">
    <property type="term" value="F:ATP binding"/>
    <property type="evidence" value="ECO:0007669"/>
    <property type="project" value="UniProtKB-KW"/>
</dbReference>
<keyword evidence="1" id="KW-0812">Transmembrane</keyword>
<evidence type="ECO:0000313" key="2">
    <source>
        <dbReference type="EMBL" id="MEE2032523.1"/>
    </source>
</evidence>
<name>A0ABU7JR63_9NOCA</name>
<evidence type="ECO:0000256" key="1">
    <source>
        <dbReference type="SAM" id="Phobius"/>
    </source>
</evidence>
<comment type="caution">
    <text evidence="2">The sequence shown here is derived from an EMBL/GenBank/DDBJ whole genome shotgun (WGS) entry which is preliminary data.</text>
</comment>
<organism evidence="2 3">
    <name type="scientific">Rhodococcus chondri</name>
    <dbReference type="NCBI Taxonomy" id="3065941"/>
    <lineage>
        <taxon>Bacteria</taxon>
        <taxon>Bacillati</taxon>
        <taxon>Actinomycetota</taxon>
        <taxon>Actinomycetes</taxon>
        <taxon>Mycobacteriales</taxon>
        <taxon>Nocardiaceae</taxon>
        <taxon>Rhodococcus</taxon>
    </lineage>
</organism>
<feature type="transmembrane region" description="Helical" evidence="1">
    <location>
        <begin position="20"/>
        <end position="43"/>
    </location>
</feature>
<keyword evidence="3" id="KW-1185">Reference proteome</keyword>
<reference evidence="2 3" key="1">
    <citation type="submission" date="2023-08" db="EMBL/GenBank/DDBJ databases">
        <authorList>
            <person name="Girao M."/>
            <person name="Carvalho M.F."/>
        </authorList>
    </citation>
    <scope>NUCLEOTIDE SEQUENCE [LARGE SCALE GENOMIC DNA]</scope>
    <source>
        <strain evidence="2 3">CC-R104</strain>
    </source>
</reference>
<dbReference type="EMBL" id="JAUZMZ010000046">
    <property type="protein sequence ID" value="MEE2032523.1"/>
    <property type="molecule type" value="Genomic_DNA"/>
</dbReference>
<dbReference type="Proteomes" id="UP001331936">
    <property type="component" value="Unassembled WGS sequence"/>
</dbReference>
<keyword evidence="1" id="KW-0472">Membrane</keyword>
<keyword evidence="2" id="KW-0067">ATP-binding</keyword>
<evidence type="ECO:0000313" key="3">
    <source>
        <dbReference type="Proteomes" id="UP001331936"/>
    </source>
</evidence>
<keyword evidence="1" id="KW-1133">Transmembrane helix</keyword>
<keyword evidence="2" id="KW-0547">Nucleotide-binding</keyword>
<accession>A0ABU7JR63</accession>
<sequence length="72" mass="7721">MRDLRRAMALLELEPRRVLLSIAAGVATLGSALLLAGLSAWLIVRAWEMPPVLDLTVAVVAVRALGISRGLF</sequence>
<gene>
    <name evidence="2" type="ORF">Q8814_10435</name>
</gene>
<proteinExistence type="predicted"/>
<feature type="non-terminal residue" evidence="2">
    <location>
        <position position="72"/>
    </location>
</feature>
<protein>
    <submittedName>
        <fullName evidence="2">ABC transporter ATP-binding protein</fullName>
    </submittedName>
</protein>